<keyword evidence="1" id="KW-0645">Protease</keyword>
<feature type="compositionally biased region" description="Basic residues" evidence="6">
    <location>
        <begin position="622"/>
        <end position="634"/>
    </location>
</feature>
<feature type="region of interest" description="Disordered" evidence="6">
    <location>
        <begin position="580"/>
        <end position="669"/>
    </location>
</feature>
<feature type="domain" description="MPN" evidence="7">
    <location>
        <begin position="261"/>
        <end position="403"/>
    </location>
</feature>
<comment type="caution">
    <text evidence="8">The sequence shown here is derived from an EMBL/GenBank/DDBJ whole genome shotgun (WGS) entry which is preliminary data.</text>
</comment>
<keyword evidence="5" id="KW-0482">Metalloprotease</keyword>
<keyword evidence="2" id="KW-0479">Metal-binding</keyword>
<accession>A0ABP0PA76</accession>
<keyword evidence="3" id="KW-0378">Hydrolase</keyword>
<evidence type="ECO:0000313" key="8">
    <source>
        <dbReference type="EMBL" id="CAK9072956.1"/>
    </source>
</evidence>
<dbReference type="Proteomes" id="UP001642484">
    <property type="component" value="Unassembled WGS sequence"/>
</dbReference>
<dbReference type="Pfam" id="PF14464">
    <property type="entry name" value="Prok-JAB"/>
    <property type="match status" value="1"/>
</dbReference>
<dbReference type="InterPro" id="IPR037518">
    <property type="entry name" value="MPN"/>
</dbReference>
<dbReference type="EMBL" id="CAXAMN010022807">
    <property type="protein sequence ID" value="CAK9072956.1"/>
    <property type="molecule type" value="Genomic_DNA"/>
</dbReference>
<protein>
    <recommendedName>
        <fullName evidence="7">MPN domain-containing protein</fullName>
    </recommendedName>
</protein>
<reference evidence="8 9" key="1">
    <citation type="submission" date="2024-02" db="EMBL/GenBank/DDBJ databases">
        <authorList>
            <person name="Chen Y."/>
            <person name="Shah S."/>
            <person name="Dougan E. K."/>
            <person name="Thang M."/>
            <person name="Chan C."/>
        </authorList>
    </citation>
    <scope>NUCLEOTIDE SEQUENCE [LARGE SCALE GENOMIC DNA]</scope>
</reference>
<evidence type="ECO:0000256" key="2">
    <source>
        <dbReference type="ARBA" id="ARBA00022723"/>
    </source>
</evidence>
<keyword evidence="9" id="KW-1185">Reference proteome</keyword>
<dbReference type="PANTHER" id="PTHR12947:SF18">
    <property type="entry name" value="AMSH-LIKE UBIQUITIN THIOESTERASE 3"/>
    <property type="match status" value="1"/>
</dbReference>
<evidence type="ECO:0000256" key="4">
    <source>
        <dbReference type="ARBA" id="ARBA00022833"/>
    </source>
</evidence>
<evidence type="ECO:0000256" key="3">
    <source>
        <dbReference type="ARBA" id="ARBA00022801"/>
    </source>
</evidence>
<organism evidence="8 9">
    <name type="scientific">Durusdinium trenchii</name>
    <dbReference type="NCBI Taxonomy" id="1381693"/>
    <lineage>
        <taxon>Eukaryota</taxon>
        <taxon>Sar</taxon>
        <taxon>Alveolata</taxon>
        <taxon>Dinophyceae</taxon>
        <taxon>Suessiales</taxon>
        <taxon>Symbiodiniaceae</taxon>
        <taxon>Durusdinium</taxon>
    </lineage>
</organism>
<gene>
    <name evidence="8" type="ORF">CCMP2556_LOCUS35893</name>
</gene>
<proteinExistence type="predicted"/>
<evidence type="ECO:0000259" key="7">
    <source>
        <dbReference type="PROSITE" id="PS50249"/>
    </source>
</evidence>
<evidence type="ECO:0000256" key="5">
    <source>
        <dbReference type="ARBA" id="ARBA00023049"/>
    </source>
</evidence>
<evidence type="ECO:0000256" key="6">
    <source>
        <dbReference type="SAM" id="MobiDB-lite"/>
    </source>
</evidence>
<dbReference type="InterPro" id="IPR028090">
    <property type="entry name" value="JAB_dom_prok"/>
</dbReference>
<dbReference type="SUPFAM" id="SSF102712">
    <property type="entry name" value="JAB1/MPN domain"/>
    <property type="match status" value="1"/>
</dbReference>
<dbReference type="PANTHER" id="PTHR12947">
    <property type="entry name" value="AMSH-LIKE PROTEASE"/>
    <property type="match status" value="1"/>
</dbReference>
<name>A0ABP0PA76_9DINO</name>
<feature type="compositionally biased region" description="Basic residues" evidence="6">
    <location>
        <begin position="587"/>
        <end position="604"/>
    </location>
</feature>
<feature type="region of interest" description="Disordered" evidence="6">
    <location>
        <begin position="1381"/>
        <end position="1400"/>
    </location>
</feature>
<sequence>MEAERAAFDPRGLSVLQLLQILASIVQEISRRHREDSWEEVIPAAADTMPAMRNFSALPYAAPGQEPHPHCPFRCQFCENNCACIEPGHRSHKCRASAKSKKGQNEKSNVDNEAQETRIATREYPIISLLGGQKHKKDEESGRYSKIGRLGPTKILKIEELSRNGAEERGAPCGKDWDTLFGEDCETVWGIYFERPEVVEESSHAMKKSAEALSKVKEASTKVEGKEKVLSEEDLKSMFKPSDARQVKSKNQIEEERKREIQFPNNLLKRFCEHAWKFSPNECMAWITGTIEEDPKTKAKISYATTLYFPKQTGNQFRVDEGEDVLGTGLVEHLSQSKTTVVGWIHSHPTFAAFFSSIDAHMMFLLQSQLPQAYGLVMDSEKKVRCMRLSDAGMKAVSECKESCEVTHEHSIDNEAAVEDVPYFVHYAGKRSRLLIFDENMVPEILNLKIVQQIERFVSESAEKRIGQQVLPEGSSDMDENEVPRRAPAAGVETIRANIESLQKFKNWMLASMSVCFGDPPAASQELRAMAAEVADANPSMKQILEDLELGKDSASVLDFSTFGARLQKVEAEQLDIQKDLDQAGPVRRRRGRPFGAKGKKKKQQKDPQEECGEPGGPSEKKQRKKQRGKKKKASKGEEQEQAVDVEGEADEDPIVTDGELEEEEDEPNKTVTIPLYAKCLVVEFAKQVIAEGTVHSVEREVMTKFKKYFFSYKSGQWKSGLLGKWMKTYDAERHDRIPWTEMSLKHRNNLKQLPDWLRRAMGLPPRFRKGHSLQVPIEVEACFNDVLERMLAGFARDLQAVTNLKMPVLVDTAQHIFTLWSKAYAKLCKDSQWIDHEVKEQPMRQKPIDARWVHRFLYKWQWAYQASNTKGAYLPDDCEEMQETRQAHRAQRTMNNVSWQLTLNFDQLWRSAWEPPAKVLHKRRARQADREGEAWGETRPDDLLGKQLKAVLALAENAMTSRMKQCAKPSKLRRSAARSEFVVGGRVGVTAVTSTWADGTMGPLGVCVASGSLPLAWIQQMNSDYRGFVYIFESGTETHFMNAETTMLYLTELIGPALELRRAALKLDSEDPAMLICDGFSGNFATADNQDARRSLWAAENNVILPLRPPGGWSCHGQPCDAFHHVFRKLGNTYIDSVLGYRDPGLLQASRPFEIGLNGQKHLSVSTQDNVKALIFAWQEMLSDEEMQQMDVEAGTPFRELVPDIPILVPPTIAEAVREACPGRMVHVWQMMDPESPDAEVWLNLPILMQQHADRAYSQYQLQIYEASKRLERKEIKQAKYNAAVDNCIRPLILMHNTGMPATQRYVKEHLQQGPDGTMKLKVGSRSTIILFDFKLKRVKIGALGWTNLRVLQVETKLNSLEMEVDKSFLQSVGLPGLEIYDSQDSPRDEPEPNEPHDAADDLAANQQMVLCWQADGEDLETVLAKEVQNWMDNQDKNECYVPDDSICAQENIGSEGEEEDQINVRFDEHGNLIASIDEVELVAEGSTKFQPSGTVGGVICLT</sequence>
<dbReference type="PROSITE" id="PS50249">
    <property type="entry name" value="MPN"/>
    <property type="match status" value="1"/>
</dbReference>
<dbReference type="Gene3D" id="3.40.140.10">
    <property type="entry name" value="Cytidine Deaminase, domain 2"/>
    <property type="match status" value="1"/>
</dbReference>
<evidence type="ECO:0000256" key="1">
    <source>
        <dbReference type="ARBA" id="ARBA00022670"/>
    </source>
</evidence>
<feature type="compositionally biased region" description="Basic and acidic residues" evidence="6">
    <location>
        <begin position="1386"/>
        <end position="1400"/>
    </location>
</feature>
<feature type="compositionally biased region" description="Acidic residues" evidence="6">
    <location>
        <begin position="640"/>
        <end position="667"/>
    </location>
</feature>
<keyword evidence="4" id="KW-0862">Zinc</keyword>
<evidence type="ECO:0000313" key="9">
    <source>
        <dbReference type="Proteomes" id="UP001642484"/>
    </source>
</evidence>